<evidence type="ECO:0000313" key="3">
    <source>
        <dbReference type="Proteomes" id="UP000546162"/>
    </source>
</evidence>
<sequence length="56" mass="5823">MRVPADVAQQSGADAAAATTSQRVRRNPAPMLVAVQPPVAVRGLCVMGVSGWSRHP</sequence>
<protein>
    <submittedName>
        <fullName evidence="2">Uncharacterized protein</fullName>
    </submittedName>
</protein>
<keyword evidence="3" id="KW-1185">Reference proteome</keyword>
<gene>
    <name evidence="2" type="ORF">BJY16_001218</name>
</gene>
<proteinExistence type="predicted"/>
<dbReference type="AlphaFoldDB" id="A0A7W7GSZ7"/>
<accession>A0A7W7GSZ7</accession>
<comment type="caution">
    <text evidence="2">The sequence shown here is derived from an EMBL/GenBank/DDBJ whole genome shotgun (WGS) entry which is preliminary data.</text>
</comment>
<name>A0A7W7GSZ7_9ACTN</name>
<dbReference type="Proteomes" id="UP000546162">
    <property type="component" value="Unassembled WGS sequence"/>
</dbReference>
<organism evidence="2 3">
    <name type="scientific">Actinoplanes octamycinicus</name>
    <dbReference type="NCBI Taxonomy" id="135948"/>
    <lineage>
        <taxon>Bacteria</taxon>
        <taxon>Bacillati</taxon>
        <taxon>Actinomycetota</taxon>
        <taxon>Actinomycetes</taxon>
        <taxon>Micromonosporales</taxon>
        <taxon>Micromonosporaceae</taxon>
        <taxon>Actinoplanes</taxon>
    </lineage>
</organism>
<feature type="region of interest" description="Disordered" evidence="1">
    <location>
        <begin position="1"/>
        <end position="23"/>
    </location>
</feature>
<evidence type="ECO:0000313" key="2">
    <source>
        <dbReference type="EMBL" id="MBB4737759.1"/>
    </source>
</evidence>
<feature type="compositionally biased region" description="Low complexity" evidence="1">
    <location>
        <begin position="1"/>
        <end position="21"/>
    </location>
</feature>
<evidence type="ECO:0000256" key="1">
    <source>
        <dbReference type="SAM" id="MobiDB-lite"/>
    </source>
</evidence>
<reference evidence="2 3" key="1">
    <citation type="submission" date="2020-08" db="EMBL/GenBank/DDBJ databases">
        <title>Sequencing the genomes of 1000 actinobacteria strains.</title>
        <authorList>
            <person name="Klenk H.-P."/>
        </authorList>
    </citation>
    <scope>NUCLEOTIDE SEQUENCE [LARGE SCALE GENOMIC DNA]</scope>
    <source>
        <strain evidence="2 3">DSM 45809</strain>
    </source>
</reference>
<dbReference type="EMBL" id="JACHNB010000001">
    <property type="protein sequence ID" value="MBB4737759.1"/>
    <property type="molecule type" value="Genomic_DNA"/>
</dbReference>